<proteinExistence type="predicted"/>
<feature type="non-terminal residue" evidence="4">
    <location>
        <position position="250"/>
    </location>
</feature>
<protein>
    <recommendedName>
        <fullName evidence="3">Yeast cell wall synthesis Kre9/Knh1-like N-terminal domain-containing protein</fullName>
    </recommendedName>
</protein>
<reference evidence="4" key="1">
    <citation type="journal article" date="2014" name="Front. Microbiol.">
        <title>High frequency of phylogenetically diverse reductive dehalogenase-homologous genes in deep subseafloor sedimentary metagenomes.</title>
        <authorList>
            <person name="Kawai M."/>
            <person name="Futagami T."/>
            <person name="Toyoda A."/>
            <person name="Takaki Y."/>
            <person name="Nishi S."/>
            <person name="Hori S."/>
            <person name="Arai W."/>
            <person name="Tsubouchi T."/>
            <person name="Morono Y."/>
            <person name="Uchiyama I."/>
            <person name="Ito T."/>
            <person name="Fujiyama A."/>
            <person name="Inagaki F."/>
            <person name="Takami H."/>
        </authorList>
    </citation>
    <scope>NUCLEOTIDE SEQUENCE</scope>
    <source>
        <strain evidence="4">Expedition CK06-06</strain>
    </source>
</reference>
<accession>X0XC17</accession>
<evidence type="ECO:0000313" key="4">
    <source>
        <dbReference type="EMBL" id="GAG40739.1"/>
    </source>
</evidence>
<dbReference type="Pfam" id="PF10342">
    <property type="entry name" value="Kre9_KNH"/>
    <property type="match status" value="1"/>
</dbReference>
<evidence type="ECO:0000256" key="2">
    <source>
        <dbReference type="SAM" id="MobiDB-lite"/>
    </source>
</evidence>
<keyword evidence="1" id="KW-0732">Signal</keyword>
<dbReference type="AlphaFoldDB" id="X0XC17"/>
<sequence length="250" mass="27531">VTAGQTATVSVTLTKPTITVIELPSGTVWATGEEVEIKWETSGSAGVSKGAGLDPLIHHGRNVLDPFQRRAFQNRNSQDSEARERGELENSGTTEKFVILSSKQSKLQGVSNKFSSSASPGDIFHRRSKDIRDIKRMSSIGRMIIPVVPQISNGKFMPSGDIRALALSYVKIDLYKGSYFNQTIVSSTENDGSYTWTEVDTSLEDGTDYQIRISNPNDSTSYGESEEFEINSFQDIEWVQIASGNFQMGD</sequence>
<gene>
    <name evidence="4" type="ORF">S01H1_65957</name>
</gene>
<feature type="non-terminal residue" evidence="4">
    <location>
        <position position="1"/>
    </location>
</feature>
<dbReference type="EMBL" id="BARS01043582">
    <property type="protein sequence ID" value="GAG40739.1"/>
    <property type="molecule type" value="Genomic_DNA"/>
</dbReference>
<feature type="region of interest" description="Disordered" evidence="2">
    <location>
        <begin position="74"/>
        <end position="93"/>
    </location>
</feature>
<organism evidence="4">
    <name type="scientific">marine sediment metagenome</name>
    <dbReference type="NCBI Taxonomy" id="412755"/>
    <lineage>
        <taxon>unclassified sequences</taxon>
        <taxon>metagenomes</taxon>
        <taxon>ecological metagenomes</taxon>
    </lineage>
</organism>
<evidence type="ECO:0000259" key="3">
    <source>
        <dbReference type="Pfam" id="PF10342"/>
    </source>
</evidence>
<dbReference type="InterPro" id="IPR018466">
    <property type="entry name" value="Kre9/Knh1-like_N"/>
</dbReference>
<feature type="domain" description="Yeast cell wall synthesis Kre9/Knh1-like N-terminal" evidence="3">
    <location>
        <begin position="169"/>
        <end position="230"/>
    </location>
</feature>
<feature type="compositionally biased region" description="Basic and acidic residues" evidence="2">
    <location>
        <begin position="78"/>
        <end position="88"/>
    </location>
</feature>
<comment type="caution">
    <text evidence="4">The sequence shown here is derived from an EMBL/GenBank/DDBJ whole genome shotgun (WGS) entry which is preliminary data.</text>
</comment>
<evidence type="ECO:0000256" key="1">
    <source>
        <dbReference type="ARBA" id="ARBA00022729"/>
    </source>
</evidence>
<name>X0XC17_9ZZZZ</name>